<reference evidence="6" key="1">
    <citation type="submission" date="2025-08" db="UniProtKB">
        <authorList>
            <consortium name="Ensembl"/>
        </authorList>
    </citation>
    <scope>IDENTIFICATION</scope>
</reference>
<accession>A0A8B9H1R8</accession>
<feature type="region of interest" description="Disordered" evidence="4">
    <location>
        <begin position="961"/>
        <end position="986"/>
    </location>
</feature>
<name>A0A8B9H1R8_ASTMX</name>
<proteinExistence type="inferred from homology"/>
<keyword evidence="3" id="KW-0342">GTP-binding</keyword>
<keyword evidence="2" id="KW-0547">Nucleotide-binding</keyword>
<dbReference type="InterPro" id="IPR027417">
    <property type="entry name" value="P-loop_NTPase"/>
</dbReference>
<dbReference type="PROSITE" id="PS51720">
    <property type="entry name" value="G_AIG1"/>
    <property type="match status" value="2"/>
</dbReference>
<comment type="similarity">
    <text evidence="1">Belongs to the TRAFAC class TrmE-Era-EngA-EngB-Septin-like GTPase superfamily. AIG1/Toc34/Toc159-like paraseptin GTPase family. IAN subfamily.</text>
</comment>
<feature type="compositionally biased region" description="Basic and acidic residues" evidence="4">
    <location>
        <begin position="730"/>
        <end position="749"/>
    </location>
</feature>
<evidence type="ECO:0000256" key="1">
    <source>
        <dbReference type="ARBA" id="ARBA00008535"/>
    </source>
</evidence>
<dbReference type="PANTHER" id="PTHR10903:SF170">
    <property type="entry name" value="GTPASE IMAP FAMILY MEMBER 7"/>
    <property type="match status" value="1"/>
</dbReference>
<dbReference type="InterPro" id="IPR045058">
    <property type="entry name" value="GIMA/IAN/Toc"/>
</dbReference>
<dbReference type="Gene3D" id="3.40.50.300">
    <property type="entry name" value="P-loop containing nucleotide triphosphate hydrolases"/>
    <property type="match status" value="3"/>
</dbReference>
<evidence type="ECO:0000256" key="3">
    <source>
        <dbReference type="ARBA" id="ARBA00023134"/>
    </source>
</evidence>
<organism evidence="6 7">
    <name type="scientific">Astyanax mexicanus</name>
    <name type="common">Blind cave fish</name>
    <name type="synonym">Astyanax fasciatus mexicanus</name>
    <dbReference type="NCBI Taxonomy" id="7994"/>
    <lineage>
        <taxon>Eukaryota</taxon>
        <taxon>Metazoa</taxon>
        <taxon>Chordata</taxon>
        <taxon>Craniata</taxon>
        <taxon>Vertebrata</taxon>
        <taxon>Euteleostomi</taxon>
        <taxon>Actinopterygii</taxon>
        <taxon>Neopterygii</taxon>
        <taxon>Teleostei</taxon>
        <taxon>Ostariophysi</taxon>
        <taxon>Characiformes</taxon>
        <taxon>Characoidei</taxon>
        <taxon>Acestrorhamphidae</taxon>
        <taxon>Acestrorhamphinae</taxon>
        <taxon>Astyanax</taxon>
    </lineage>
</organism>
<protein>
    <submittedName>
        <fullName evidence="6">GTPase IMAP family member 8-like</fullName>
    </submittedName>
</protein>
<dbReference type="SUPFAM" id="SSF52540">
    <property type="entry name" value="P-loop containing nucleoside triphosphate hydrolases"/>
    <property type="match status" value="3"/>
</dbReference>
<dbReference type="FunFam" id="3.40.50.300:FF:000366">
    <property type="entry name" value="GTPase, IMAP family member 2"/>
    <property type="match status" value="1"/>
</dbReference>
<dbReference type="AlphaFoldDB" id="A0A8B9H1R8"/>
<feature type="compositionally biased region" description="Basic and acidic residues" evidence="4">
    <location>
        <begin position="781"/>
        <end position="921"/>
    </location>
</feature>
<evidence type="ECO:0000256" key="2">
    <source>
        <dbReference type="ARBA" id="ARBA00022741"/>
    </source>
</evidence>
<dbReference type="Pfam" id="PF04548">
    <property type="entry name" value="AIG1"/>
    <property type="match status" value="3"/>
</dbReference>
<dbReference type="Ensembl" id="ENSAMXT00005007972.1">
    <property type="protein sequence ID" value="ENSAMXP00005007046.1"/>
    <property type="gene ID" value="ENSAMXG00005004223.1"/>
</dbReference>
<dbReference type="Proteomes" id="UP000694621">
    <property type="component" value="Unplaced"/>
</dbReference>
<dbReference type="PANTHER" id="PTHR10903">
    <property type="entry name" value="GTPASE, IMAP FAMILY MEMBER-RELATED"/>
    <property type="match status" value="1"/>
</dbReference>
<dbReference type="InterPro" id="IPR006703">
    <property type="entry name" value="G_AIG1"/>
</dbReference>
<feature type="domain" description="AIG1-type G" evidence="5">
    <location>
        <begin position="38"/>
        <end position="239"/>
    </location>
</feature>
<evidence type="ECO:0000313" key="7">
    <source>
        <dbReference type="Proteomes" id="UP000694621"/>
    </source>
</evidence>
<evidence type="ECO:0000256" key="4">
    <source>
        <dbReference type="SAM" id="MobiDB-lite"/>
    </source>
</evidence>
<dbReference type="GO" id="GO:0005525">
    <property type="term" value="F:GTP binding"/>
    <property type="evidence" value="ECO:0007669"/>
    <property type="project" value="UniProtKB-KW"/>
</dbReference>
<evidence type="ECO:0000259" key="5">
    <source>
        <dbReference type="PROSITE" id="PS51720"/>
    </source>
</evidence>
<feature type="region of interest" description="Disordered" evidence="4">
    <location>
        <begin position="730"/>
        <end position="921"/>
    </location>
</feature>
<feature type="domain" description="AIG1-type G" evidence="5">
    <location>
        <begin position="461"/>
        <end position="661"/>
    </location>
</feature>
<evidence type="ECO:0000313" key="6">
    <source>
        <dbReference type="Ensembl" id="ENSAMXP00005007046.1"/>
    </source>
</evidence>
<dbReference type="CDD" id="cd01852">
    <property type="entry name" value="AIG1"/>
    <property type="match status" value="1"/>
</dbReference>
<sequence length="986" mass="115156">MPHFNFYFKKTLILYYTFPTDSAKVQRRRSITPPPNVSEEQRIVLLGKNGLNSRVGNFILGKDAFNTEAPPPSVEQHSERASETVEGRNITLINTPHLFHPQLSVEELNQRVRECMTLGSPGPHVLVLVLQPDDFTETDRDRLYHILHSLSEEPQKHTLVVTTQKLQSDSSIDRFQENLVKKIIDECSSVHFEIKKGCSCADLVKVIQMLIEKNGGSHIIWETHEAASPTTERPFRKSEHIQMRGDMEKLEEEDIYRDLECEASAFSSKTLKPQLNLVVCGRNQEVKASLLDLLLDRNTSKPNVEQSSSVCVRREAEVCGRLISLVELPALYSSKLSEEEVMRETLRSVSLCDPGVHAFLFVVPAGPLTDEDKRELEKIQKIFGSRIKENSIVLFTTELNADRGEVAAWLDSETIQLLSMCEGRYKVLEKMENGNLKPVPTLLDELVTMATRNKPADPFDAECLRIVLIGKTGNGKSATGNSILGLSQFDSRASMRGVTSKCQKEFGKVLGKSVAVVDTPGLFDTRFTSEKVTEEIAKCISLSAPGPHAFIIVLSIGRFTKEEMDTVDLIKDIFGPEAVKYSVVLFTRGDELAGETIEEYVERCGHDDVNKLIKDCGGRVHMFNNKVNHSSQVSELLRKIEEMIQFNRNNYFTNDMLKLAERTIQQKTEEILRGKKMEIQNSIKSLRKDYMKEVERNTLHNKREREQAEVKQRPVKKEIEKRMKLFTAVTEKREDRKQKELEIEREKELTGTNLRPAAAEEHPKQSTKKMIKMFEGIINQDKQDQQSETERRKKMEREQIKRENKDISIQTTKERKNKGQEQKVCEEKRSEEERKMLDRLELERERQEELRRREEEDRMKKESEDKKRKQERKERKVCEEEGSEEERKMLERLELERERQEELRRREEEDRMKKESEDKKYKEERRERKVCEEQGGEEEWKKMERLELERECQEELRRIEEEERMRKERENKEHEEMKYRFEKRLN</sequence>